<reference evidence="1" key="2">
    <citation type="submission" date="2019-06" db="EMBL/GenBank/DDBJ databases">
        <title>Genomics analysis of Aphanomyces spp. identifies a new class of oomycete effector associated with host adaptation.</title>
        <authorList>
            <person name="Gaulin E."/>
        </authorList>
    </citation>
    <scope>NUCLEOTIDE SEQUENCE</scope>
    <source>
        <strain evidence="1">CBS 578.67</strain>
    </source>
</reference>
<dbReference type="AlphaFoldDB" id="A0A485LKA7"/>
<dbReference type="EMBL" id="VJMH01007066">
    <property type="protein sequence ID" value="KAF0685630.1"/>
    <property type="molecule type" value="Genomic_DNA"/>
</dbReference>
<reference evidence="2 3" key="1">
    <citation type="submission" date="2019-03" db="EMBL/GenBank/DDBJ databases">
        <authorList>
            <person name="Gaulin E."/>
            <person name="Dumas B."/>
        </authorList>
    </citation>
    <scope>NUCLEOTIDE SEQUENCE [LARGE SCALE GENOMIC DNA]</scope>
    <source>
        <strain evidence="2">CBS 568.67</strain>
    </source>
</reference>
<protein>
    <submittedName>
        <fullName evidence="2">Aste57867_22529 protein</fullName>
    </submittedName>
</protein>
<name>A0A485LKA7_9STRA</name>
<keyword evidence="3" id="KW-1185">Reference proteome</keyword>
<organism evidence="2 3">
    <name type="scientific">Aphanomyces stellatus</name>
    <dbReference type="NCBI Taxonomy" id="120398"/>
    <lineage>
        <taxon>Eukaryota</taxon>
        <taxon>Sar</taxon>
        <taxon>Stramenopiles</taxon>
        <taxon>Oomycota</taxon>
        <taxon>Saprolegniomycetes</taxon>
        <taxon>Saprolegniales</taxon>
        <taxon>Verrucalvaceae</taxon>
        <taxon>Aphanomyces</taxon>
    </lineage>
</organism>
<evidence type="ECO:0000313" key="3">
    <source>
        <dbReference type="Proteomes" id="UP000332933"/>
    </source>
</evidence>
<sequence length="249" mass="27780">MRDDDKKPRLWHSIAVAIANKLLKTAHVTIVVRRRVDTGWTAETTIDVDKTKSCEATDWMPGLTLLTAHLNDTYHPFKALVHGVESPTVIVPKTESNTASRCGQATNWADLRPRMQGVSLCRERPNRHVARNQRHLFLQRMHAALVRSADVAHPKPPATLRTPWQLDATQATRVVGFVETNALVIPFATPTHVIEVPGNLCLRQYFNVTDIGLLVAGRTYNETALFVVSTSRTTTRCRFRQPAAGCSTT</sequence>
<evidence type="ECO:0000313" key="1">
    <source>
        <dbReference type="EMBL" id="KAF0685630.1"/>
    </source>
</evidence>
<proteinExistence type="predicted"/>
<dbReference type="Proteomes" id="UP000332933">
    <property type="component" value="Unassembled WGS sequence"/>
</dbReference>
<evidence type="ECO:0000313" key="2">
    <source>
        <dbReference type="EMBL" id="VFT99189.1"/>
    </source>
</evidence>
<dbReference type="EMBL" id="CAADRA010007092">
    <property type="protein sequence ID" value="VFT99189.1"/>
    <property type="molecule type" value="Genomic_DNA"/>
</dbReference>
<gene>
    <name evidence="2" type="primary">Aste57867_22529</name>
    <name evidence="1" type="ORF">As57867_022459</name>
    <name evidence="2" type="ORF">ASTE57867_22529</name>
</gene>
<accession>A0A485LKA7</accession>